<reference evidence="2" key="1">
    <citation type="submission" date="2020-02" db="EMBL/GenBank/DDBJ databases">
        <authorList>
            <person name="Meier V. D."/>
        </authorList>
    </citation>
    <scope>NUCLEOTIDE SEQUENCE</scope>
    <source>
        <strain evidence="2">AVDCRST_MAG18</strain>
    </source>
</reference>
<feature type="non-terminal residue" evidence="2">
    <location>
        <position position="1"/>
    </location>
</feature>
<proteinExistence type="predicted"/>
<feature type="compositionally biased region" description="Basic and acidic residues" evidence="1">
    <location>
        <begin position="27"/>
        <end position="40"/>
    </location>
</feature>
<evidence type="ECO:0000256" key="1">
    <source>
        <dbReference type="SAM" id="MobiDB-lite"/>
    </source>
</evidence>
<feature type="compositionally biased region" description="Basic residues" evidence="1">
    <location>
        <begin position="79"/>
        <end position="93"/>
    </location>
</feature>
<organism evidence="2">
    <name type="scientific">uncultured Thermomicrobiales bacterium</name>
    <dbReference type="NCBI Taxonomy" id="1645740"/>
    <lineage>
        <taxon>Bacteria</taxon>
        <taxon>Pseudomonadati</taxon>
        <taxon>Thermomicrobiota</taxon>
        <taxon>Thermomicrobia</taxon>
        <taxon>Thermomicrobiales</taxon>
        <taxon>environmental samples</taxon>
    </lineage>
</organism>
<gene>
    <name evidence="2" type="ORF">AVDCRST_MAG18-2811</name>
</gene>
<feature type="non-terminal residue" evidence="2">
    <location>
        <position position="168"/>
    </location>
</feature>
<feature type="compositionally biased region" description="Basic and acidic residues" evidence="1">
    <location>
        <begin position="51"/>
        <end position="63"/>
    </location>
</feature>
<dbReference type="AlphaFoldDB" id="A0A6J4VG06"/>
<sequence>EQRGTQGARRRTGAGGGRHRHRQRHPHAGDRRERRVLARADRRRRASRGRLPPDQRRAGPDRGRPRRIGRGRGAGHPLQWRHRHLPARHHPRCPHPQAGEDPDRLRRALQDAQLRAGRRGGDAVARGRRGLSRACHHLHPRLPRRRPTRLGEADRPRTRPPRLGSRAL</sequence>
<protein>
    <submittedName>
        <fullName evidence="2">Molybdenum cofactor biosynthesis protein MoaB</fullName>
    </submittedName>
</protein>
<feature type="region of interest" description="Disordered" evidence="1">
    <location>
        <begin position="1"/>
        <end position="168"/>
    </location>
</feature>
<name>A0A6J4VG06_9BACT</name>
<evidence type="ECO:0000313" key="2">
    <source>
        <dbReference type="EMBL" id="CAA9578353.1"/>
    </source>
</evidence>
<dbReference type="EMBL" id="CADCWN010000215">
    <property type="protein sequence ID" value="CAA9578353.1"/>
    <property type="molecule type" value="Genomic_DNA"/>
</dbReference>
<accession>A0A6J4VG06</accession>
<feature type="compositionally biased region" description="Basic residues" evidence="1">
    <location>
        <begin position="126"/>
        <end position="148"/>
    </location>
</feature>
<feature type="compositionally biased region" description="Basic residues" evidence="1">
    <location>
        <begin position="8"/>
        <end position="26"/>
    </location>
</feature>